<dbReference type="GO" id="GO:0003677">
    <property type="term" value="F:DNA binding"/>
    <property type="evidence" value="ECO:0007669"/>
    <property type="project" value="InterPro"/>
</dbReference>
<reference evidence="1 2" key="1">
    <citation type="submission" date="2014-01" db="EMBL/GenBank/DDBJ databases">
        <title>Marinomonas ushuaiensis DSM 15871 Genome Sequencing.</title>
        <authorList>
            <person name="Lai Q."/>
            <person name="Shao Z.S."/>
        </authorList>
    </citation>
    <scope>NUCLEOTIDE SEQUENCE [LARGE SCALE GENOMIC DNA]</scope>
    <source>
        <strain evidence="1 2">DSM 15871</strain>
    </source>
</reference>
<proteinExistence type="predicted"/>
<evidence type="ECO:0008006" key="3">
    <source>
        <dbReference type="Google" id="ProtNLM"/>
    </source>
</evidence>
<dbReference type="Proteomes" id="UP000054058">
    <property type="component" value="Unassembled WGS sequence"/>
</dbReference>
<accession>X7E1E8</accession>
<dbReference type="Gene3D" id="1.10.260.40">
    <property type="entry name" value="lambda repressor-like DNA-binding domains"/>
    <property type="match status" value="1"/>
</dbReference>
<organism evidence="1 2">
    <name type="scientific">Marinomonas ushuaiensis DSM 15871</name>
    <dbReference type="NCBI Taxonomy" id="1122207"/>
    <lineage>
        <taxon>Bacteria</taxon>
        <taxon>Pseudomonadati</taxon>
        <taxon>Pseudomonadota</taxon>
        <taxon>Gammaproteobacteria</taxon>
        <taxon>Oceanospirillales</taxon>
        <taxon>Oceanospirillaceae</taxon>
        <taxon>Marinomonas</taxon>
    </lineage>
</organism>
<dbReference type="SUPFAM" id="SSF47413">
    <property type="entry name" value="lambda repressor-like DNA-binding domains"/>
    <property type="match status" value="1"/>
</dbReference>
<name>X7E1E8_9GAMM</name>
<evidence type="ECO:0000313" key="2">
    <source>
        <dbReference type="Proteomes" id="UP000054058"/>
    </source>
</evidence>
<comment type="caution">
    <text evidence="1">The sequence shown here is derived from an EMBL/GenBank/DDBJ whole genome shotgun (WGS) entry which is preliminary data.</text>
</comment>
<dbReference type="InterPro" id="IPR031856">
    <property type="entry name" value="YdaS_toxin-like"/>
</dbReference>
<dbReference type="RefSeq" id="WP_036163544.1">
    <property type="nucleotide sequence ID" value="NZ_JAMB01000016.1"/>
</dbReference>
<dbReference type="OrthoDB" id="6446140at2"/>
<dbReference type="eggNOG" id="COG4197">
    <property type="taxonomic scope" value="Bacteria"/>
</dbReference>
<sequence>MTAILRAAKIIGTQTKLANSLGIRQAHVWNWINVHNRAPAKYIRRISHLTNNAVTVCELLMDHEVNSSKPNKNAP</sequence>
<dbReference type="Pfam" id="PF15943">
    <property type="entry name" value="YdaS_toxin"/>
    <property type="match status" value="1"/>
</dbReference>
<dbReference type="AlphaFoldDB" id="X7E1E8"/>
<dbReference type="STRING" id="1122207.MUS1_06245"/>
<evidence type="ECO:0000313" key="1">
    <source>
        <dbReference type="EMBL" id="ETX09695.1"/>
    </source>
</evidence>
<protein>
    <recommendedName>
        <fullName evidence="3">Antirepressor</fullName>
    </recommendedName>
</protein>
<gene>
    <name evidence="1" type="ORF">MUS1_06245</name>
</gene>
<keyword evidence="2" id="KW-1185">Reference proteome</keyword>
<dbReference type="InterPro" id="IPR010982">
    <property type="entry name" value="Lambda_DNA-bd_dom_sf"/>
</dbReference>
<dbReference type="EMBL" id="JAMB01000016">
    <property type="protein sequence ID" value="ETX09695.1"/>
    <property type="molecule type" value="Genomic_DNA"/>
</dbReference>